<proteinExistence type="predicted"/>
<dbReference type="InterPro" id="IPR008964">
    <property type="entry name" value="Invasin/intimin_cell_adhesion"/>
</dbReference>
<evidence type="ECO:0000313" key="2">
    <source>
        <dbReference type="Proteomes" id="UP000533476"/>
    </source>
</evidence>
<dbReference type="InterPro" id="IPR013783">
    <property type="entry name" value="Ig-like_fold"/>
</dbReference>
<dbReference type="AlphaFoldDB" id="A0A7Y0Q3F0"/>
<dbReference type="SUPFAM" id="SSF49373">
    <property type="entry name" value="Invasin/intimin cell-adhesion fragments"/>
    <property type="match status" value="1"/>
</dbReference>
<evidence type="ECO:0000313" key="1">
    <source>
        <dbReference type="EMBL" id="NMP22906.1"/>
    </source>
</evidence>
<protein>
    <recommendedName>
        <fullName evidence="3">Big-1 domain-containing protein</fullName>
    </recommendedName>
</protein>
<name>A0A7Y0Q3F0_9FIRM</name>
<dbReference type="Gene3D" id="2.60.40.10">
    <property type="entry name" value="Immunoglobulins"/>
    <property type="match status" value="2"/>
</dbReference>
<reference evidence="1 2" key="1">
    <citation type="submission" date="2020-04" db="EMBL/GenBank/DDBJ databases">
        <authorList>
            <person name="Zhang R."/>
            <person name="Schippers A."/>
        </authorList>
    </citation>
    <scope>NUCLEOTIDE SEQUENCE [LARGE SCALE GENOMIC DNA]</scope>
    <source>
        <strain evidence="1 2">DSM 109850</strain>
    </source>
</reference>
<dbReference type="RefSeq" id="WP_169099676.1">
    <property type="nucleotide sequence ID" value="NZ_JABBVZ010000034.1"/>
</dbReference>
<organism evidence="1 2">
    <name type="scientific">Sulfobacillus harzensis</name>
    <dbReference type="NCBI Taxonomy" id="2729629"/>
    <lineage>
        <taxon>Bacteria</taxon>
        <taxon>Bacillati</taxon>
        <taxon>Bacillota</taxon>
        <taxon>Clostridia</taxon>
        <taxon>Eubacteriales</taxon>
        <taxon>Clostridiales Family XVII. Incertae Sedis</taxon>
        <taxon>Sulfobacillus</taxon>
    </lineage>
</organism>
<sequence length="1036" mass="100969">MDLTVKAGAPATVKLSAASSSLVADGQATDTITATVVDANGNTVANFNGSAKVIIPTAGGTWTNGTPNGTNDWVWVNFTNGVGTATLDAPANNPNTTETINSAELMSGANGTGAAVSPIAYGNTDLSYGTPSATSISLTPTLANVSNNSATEDPVSVSINDQADQAMTTGSPVYVTFTITGPGSFVDGSSETTLSRYVTPGSNYTLPVYSVQGVSGTIQVSASAAGLTSMPISIGSVETTPASAFKLTSQQETLSSSMVVDGTTLPAGTTYTVYTAQTVDANGIPVAAQDNLTLSDSTTANGGTEALYYYNYSAANGVGNQITGGALQTSATTGQAQFAVFNTSAMSSPATITVDDTTTNTSETAAYAFQVGSATQVQFTNAEASQSVEAGKTITYSVQLADAAGNPVSQANVPVDFYFNGNGAGATIDGGSYWAGSNPYVVDTNASGVASVTVSVPSGASGTFKLDASYNSQATAAEETNTVVQAGTYASAIGLNSLAGATAGNYPTAADNLSLPTSITSGQTLAGTMGVADVYAYALNSIGEVANAGDTLQVSTSNSNVLSITGATNGAATFTAGGALPTIRAEEAGSATLTITDLSNPSAPSVTTTIGVTGGTTPTQISTLNPAGELNTAYTFSTSGVVGPFTIETTDAGGNVVPNNAPVGLTAQQVLAAIGVTGATGIRTSAGGSDVSNITIGANQGAVQVWVDGATSGNATVPTEPLLSSLTPALESATGSGSSVSLTFDSAIKSATTADFTVSGDTVTKDSVNGQTVTLTLGSALPVGATVSLAAGAVTTGYSASNGAISNFAINGAPTSSGVSASGSMTTDGVAAVSGTPAVETIAVTGTESGTTAYTVTVDGTNVSVTPSASGESDSTAAADIASALSSNSTVAGKYSVASSGSDVTLTQKTASNTQPSVTSSGASADGLTLTPTLTTTGVAAVSGTDGVYTLTVNSGATATGSLTVTVKSGSNTLATKTVNVTAGDSAATVAGDIVSALSGSVSGWTVAQGTGSNTNTVTLTQNTASAATLSVTVTG</sequence>
<dbReference type="Proteomes" id="UP000533476">
    <property type="component" value="Unassembled WGS sequence"/>
</dbReference>
<keyword evidence="2" id="KW-1185">Reference proteome</keyword>
<accession>A0A7Y0Q3F0</accession>
<gene>
    <name evidence="1" type="ORF">HIJ39_11155</name>
</gene>
<evidence type="ECO:0008006" key="3">
    <source>
        <dbReference type="Google" id="ProtNLM"/>
    </source>
</evidence>
<dbReference type="EMBL" id="JABBVZ010000034">
    <property type="protein sequence ID" value="NMP22906.1"/>
    <property type="molecule type" value="Genomic_DNA"/>
</dbReference>
<comment type="caution">
    <text evidence="1">The sequence shown here is derived from an EMBL/GenBank/DDBJ whole genome shotgun (WGS) entry which is preliminary data.</text>
</comment>